<evidence type="ECO:0000256" key="6">
    <source>
        <dbReference type="ARBA" id="ARBA00023136"/>
    </source>
</evidence>
<accession>A0ABX1NWE9</accession>
<comment type="subcellular location">
    <subcellularLocation>
        <location evidence="1">Cell outer membrane</location>
    </subcellularLocation>
</comment>
<evidence type="ECO:0000256" key="5">
    <source>
        <dbReference type="ARBA" id="ARBA00022692"/>
    </source>
</evidence>
<evidence type="ECO:0000256" key="1">
    <source>
        <dbReference type="ARBA" id="ARBA00004442"/>
    </source>
</evidence>
<evidence type="ECO:0000313" key="11">
    <source>
        <dbReference type="Proteomes" id="UP000633943"/>
    </source>
</evidence>
<keyword evidence="11" id="KW-1185">Reference proteome</keyword>
<dbReference type="InterPro" id="IPR003423">
    <property type="entry name" value="OMP_efflux"/>
</dbReference>
<feature type="signal peptide" evidence="9">
    <location>
        <begin position="1"/>
        <end position="35"/>
    </location>
</feature>
<keyword evidence="7" id="KW-0998">Cell outer membrane</keyword>
<dbReference type="Pfam" id="PF02321">
    <property type="entry name" value="OEP"/>
    <property type="match status" value="2"/>
</dbReference>
<dbReference type="EMBL" id="WTVP01000033">
    <property type="protein sequence ID" value="NMG16348.1"/>
    <property type="molecule type" value="Genomic_DNA"/>
</dbReference>
<dbReference type="Proteomes" id="UP000633943">
    <property type="component" value="Unassembled WGS sequence"/>
</dbReference>
<reference evidence="10 11" key="1">
    <citation type="submission" date="2019-12" db="EMBL/GenBank/DDBJ databases">
        <title>Comparative genomics gives insights into the taxonomy of the Azoarcus-Aromatoleum group and reveals separate origins of nif in the plant-associated Azoarcus and non-plant-associated Aromatoleum sub-groups.</title>
        <authorList>
            <person name="Lafos M."/>
            <person name="Maluk M."/>
            <person name="Batista M."/>
            <person name="Junghare M."/>
            <person name="Carmona M."/>
            <person name="Faoro H."/>
            <person name="Cruz L.M."/>
            <person name="Battistoni F."/>
            <person name="De Souza E."/>
            <person name="Pedrosa F."/>
            <person name="Chen W.-M."/>
            <person name="Poole P.S."/>
            <person name="Dixon R.A."/>
            <person name="James E.K."/>
        </authorList>
    </citation>
    <scope>NUCLEOTIDE SEQUENCE [LARGE SCALE GENOMIC DNA]</scope>
    <source>
        <strain evidence="10 11">PbN1</strain>
    </source>
</reference>
<dbReference type="InterPro" id="IPR010130">
    <property type="entry name" value="T1SS_OMP_TolC"/>
</dbReference>
<comment type="caution">
    <text evidence="10">The sequence shown here is derived from an EMBL/GenBank/DDBJ whole genome shotgun (WGS) entry which is preliminary data.</text>
</comment>
<proteinExistence type="inferred from homology"/>
<protein>
    <submittedName>
        <fullName evidence="10">TolC family outer membrane protein</fullName>
    </submittedName>
</protein>
<evidence type="ECO:0000256" key="9">
    <source>
        <dbReference type="SAM" id="SignalP"/>
    </source>
</evidence>
<feature type="chain" id="PRO_5046993847" evidence="9">
    <location>
        <begin position="36"/>
        <end position="466"/>
    </location>
</feature>
<keyword evidence="6" id="KW-0472">Membrane</keyword>
<gene>
    <name evidence="10" type="ORF">GPA24_12490</name>
</gene>
<keyword evidence="4" id="KW-1134">Transmembrane beta strand</keyword>
<dbReference type="InterPro" id="IPR051906">
    <property type="entry name" value="TolC-like"/>
</dbReference>
<keyword evidence="9" id="KW-0732">Signal</keyword>
<comment type="similarity">
    <text evidence="2">Belongs to the outer membrane factor (OMF) (TC 1.B.17) family.</text>
</comment>
<evidence type="ECO:0000256" key="8">
    <source>
        <dbReference type="SAM" id="MobiDB-lite"/>
    </source>
</evidence>
<keyword evidence="5" id="KW-0812">Transmembrane</keyword>
<evidence type="ECO:0000256" key="4">
    <source>
        <dbReference type="ARBA" id="ARBA00022452"/>
    </source>
</evidence>
<name>A0ABX1NWE9_9RHOO</name>
<dbReference type="SUPFAM" id="SSF56954">
    <property type="entry name" value="Outer membrane efflux proteins (OEP)"/>
    <property type="match status" value="1"/>
</dbReference>
<organism evidence="10 11">
    <name type="scientific">Aromatoleum bremense</name>
    <dbReference type="NCBI Taxonomy" id="76115"/>
    <lineage>
        <taxon>Bacteria</taxon>
        <taxon>Pseudomonadati</taxon>
        <taxon>Pseudomonadota</taxon>
        <taxon>Betaproteobacteria</taxon>
        <taxon>Rhodocyclales</taxon>
        <taxon>Rhodocyclaceae</taxon>
        <taxon>Aromatoleum</taxon>
    </lineage>
</organism>
<sequence length="466" mass="50155">MRPTLSRIAARPRLRRLLSLLAAAGLCSGAGLAHATTLDLRTAVDRALLAEAKYRAARAEYAAMQQEIPRARAGLLPQLSASGSRTDNRADITQTNALGQNTSRDSDYVSSNYSVTLRQPLVRYDSWIKYRQADTRVEHAGRQVELAHDSLILSVGESYLNCLLADAVAQFARAEVSALEGLLESATRGLTAGTATRTDVLDAEARLDSARVKLIEARHGIDAARRTLEAAIGEPVDAIRTIDADRLVLGSLSNRIDDWREAALAGNPEIAAARLAVDLARDETRLQRAGHYPTLDFIAQRQLAESDSISTLGTRTHTNLWGFQANIPLFAGGYVTASTRQAAARLERAQAELDATVEQITLRSARAVEGLKAASQRVQALARAEDSAAAALVGTEKGLRAGTRSFIDVLNARQQLFEARQNRARANAEFVLGLLELKASAGELDDAAIATANDFLADVAIDLNSD</sequence>
<evidence type="ECO:0000256" key="7">
    <source>
        <dbReference type="ARBA" id="ARBA00023237"/>
    </source>
</evidence>
<dbReference type="Gene3D" id="1.20.1600.10">
    <property type="entry name" value="Outer membrane efflux proteins (OEP)"/>
    <property type="match status" value="1"/>
</dbReference>
<dbReference type="PANTHER" id="PTHR30026:SF20">
    <property type="entry name" value="OUTER MEMBRANE PROTEIN TOLC"/>
    <property type="match status" value="1"/>
</dbReference>
<dbReference type="NCBIfam" id="TIGR01844">
    <property type="entry name" value="type_I_sec_TolC"/>
    <property type="match status" value="1"/>
</dbReference>
<keyword evidence="3" id="KW-0813">Transport</keyword>
<evidence type="ECO:0000256" key="2">
    <source>
        <dbReference type="ARBA" id="ARBA00007613"/>
    </source>
</evidence>
<dbReference type="PANTHER" id="PTHR30026">
    <property type="entry name" value="OUTER MEMBRANE PROTEIN TOLC"/>
    <property type="match status" value="1"/>
</dbReference>
<evidence type="ECO:0000256" key="3">
    <source>
        <dbReference type="ARBA" id="ARBA00022448"/>
    </source>
</evidence>
<evidence type="ECO:0000313" key="10">
    <source>
        <dbReference type="EMBL" id="NMG16348.1"/>
    </source>
</evidence>
<dbReference type="RefSeq" id="WP_169202933.1">
    <property type="nucleotide sequence ID" value="NZ_CP059467.1"/>
</dbReference>
<feature type="region of interest" description="Disordered" evidence="8">
    <location>
        <begin position="80"/>
        <end position="103"/>
    </location>
</feature>